<keyword evidence="2" id="KW-1185">Reference proteome</keyword>
<dbReference type="EMBL" id="BLWA01000004">
    <property type="protein sequence ID" value="GFM91989.1"/>
    <property type="molecule type" value="Genomic_DNA"/>
</dbReference>
<sequence length="83" mass="9239">MSRRQVGGEAASYKRQATSKSGVVAFGKNLLLLETPNLQLAALFLFDLVEHEQRIIAELRLELRSRHRAAEEVALDFVAAVFA</sequence>
<protein>
    <submittedName>
        <fullName evidence="1">Uncharacterized protein</fullName>
    </submittedName>
</protein>
<organism evidence="1 2">
    <name type="scientific">Pseudomonas cichorii</name>
    <dbReference type="NCBI Taxonomy" id="36746"/>
    <lineage>
        <taxon>Bacteria</taxon>
        <taxon>Pseudomonadati</taxon>
        <taxon>Pseudomonadota</taxon>
        <taxon>Gammaproteobacteria</taxon>
        <taxon>Pseudomonadales</taxon>
        <taxon>Pseudomonadaceae</taxon>
        <taxon>Pseudomonas</taxon>
    </lineage>
</organism>
<proteinExistence type="predicted"/>
<evidence type="ECO:0000313" key="1">
    <source>
        <dbReference type="EMBL" id="GFM91989.1"/>
    </source>
</evidence>
<evidence type="ECO:0000313" key="2">
    <source>
        <dbReference type="Proteomes" id="UP000614982"/>
    </source>
</evidence>
<name>A0ABQ1DLY7_PSECI</name>
<dbReference type="Proteomes" id="UP000614982">
    <property type="component" value="Unassembled WGS sequence"/>
</dbReference>
<comment type="caution">
    <text evidence="1">The sequence shown here is derived from an EMBL/GenBank/DDBJ whole genome shotgun (WGS) entry which is preliminary data.</text>
</comment>
<gene>
    <name evidence="1" type="ORF">PSCICP_19610</name>
</gene>
<reference evidence="1 2" key="1">
    <citation type="submission" date="2020-05" db="EMBL/GenBank/DDBJ databases">
        <title>Genetic diversity of Pseudomonas cichorii.</title>
        <authorList>
            <person name="Tani S."/>
            <person name="Yagi H."/>
            <person name="Hashimoto S."/>
            <person name="Iiyama K."/>
            <person name="Furuya N."/>
        </authorList>
    </citation>
    <scope>NUCLEOTIDE SEQUENCE [LARGE SCALE GENOMIC DNA]</scope>
    <source>
        <strain evidence="1 2">LMG 2162</strain>
    </source>
</reference>
<accession>A0ABQ1DLY7</accession>